<name>A0A0F3NAN0_ANAPH</name>
<evidence type="ECO:0000313" key="2">
    <source>
        <dbReference type="EMBL" id="KJV65133.1"/>
    </source>
</evidence>
<dbReference type="Proteomes" id="UP000033441">
    <property type="component" value="Unassembled WGS sequence"/>
</dbReference>
<keyword evidence="1" id="KW-0472">Membrane</keyword>
<evidence type="ECO:0000256" key="1">
    <source>
        <dbReference type="SAM" id="Phobius"/>
    </source>
</evidence>
<organism evidence="2 3">
    <name type="scientific">Anaplasma phagocytophilum str. ApMUC09</name>
    <dbReference type="NCBI Taxonomy" id="1359152"/>
    <lineage>
        <taxon>Bacteria</taxon>
        <taxon>Pseudomonadati</taxon>
        <taxon>Pseudomonadota</taxon>
        <taxon>Alphaproteobacteria</taxon>
        <taxon>Rickettsiales</taxon>
        <taxon>Anaplasmataceae</taxon>
        <taxon>Anaplasma</taxon>
        <taxon>phagocytophilum group</taxon>
    </lineage>
</organism>
<dbReference type="EMBL" id="LANV01000001">
    <property type="protein sequence ID" value="KJV65133.1"/>
    <property type="molecule type" value="Genomic_DNA"/>
</dbReference>
<reference evidence="2 3" key="1">
    <citation type="submission" date="2015-02" db="EMBL/GenBank/DDBJ databases">
        <title>Genome Sequencing of Rickettsiales.</title>
        <authorList>
            <person name="Daugherty S.C."/>
            <person name="Su Q."/>
            <person name="Abolude K."/>
            <person name="Beier-Sexton M."/>
            <person name="Carlyon J.A."/>
            <person name="Carter R."/>
            <person name="Day N.P."/>
            <person name="Dumler S.J."/>
            <person name="Dyachenko V."/>
            <person name="Godinez A."/>
            <person name="Kurtti T.J."/>
            <person name="Lichay M."/>
            <person name="Mullins K.E."/>
            <person name="Ott S."/>
            <person name="Pappas-Brown V."/>
            <person name="Paris D.H."/>
            <person name="Patel P."/>
            <person name="Richards A.L."/>
            <person name="Sadzewicz L."/>
            <person name="Sears K."/>
            <person name="Seidman D."/>
            <person name="Sengamalay N."/>
            <person name="Stenos J."/>
            <person name="Tallon L.J."/>
            <person name="Vincent G."/>
            <person name="Fraser C.M."/>
            <person name="Munderloh U."/>
            <person name="Dunning-Hotopp J.C."/>
        </authorList>
    </citation>
    <scope>NUCLEOTIDE SEQUENCE [LARGE SCALE GENOMIC DNA]</scope>
    <source>
        <strain evidence="2 3">ApMUC09</strain>
    </source>
</reference>
<comment type="caution">
    <text evidence="2">The sequence shown here is derived from an EMBL/GenBank/DDBJ whole genome shotgun (WGS) entry which is preliminary data.</text>
</comment>
<dbReference type="PATRIC" id="fig|1359152.3.peg.747"/>
<protein>
    <submittedName>
        <fullName evidence="2">Uncharacterized protein</fullName>
    </submittedName>
</protein>
<keyword evidence="1" id="KW-0812">Transmembrane</keyword>
<feature type="transmembrane region" description="Helical" evidence="1">
    <location>
        <begin position="20"/>
        <end position="45"/>
    </location>
</feature>
<keyword evidence="1" id="KW-1133">Transmembrane helix</keyword>
<proteinExistence type="predicted"/>
<sequence>MSSVIVKQGVLYLKSLDTAFTLSPLSGIGFCVWVPIIIAIHRFIISARTRSRGA</sequence>
<dbReference type="AlphaFoldDB" id="A0A0F3NAN0"/>
<accession>A0A0F3NAN0</accession>
<evidence type="ECO:0000313" key="3">
    <source>
        <dbReference type="Proteomes" id="UP000033441"/>
    </source>
</evidence>
<gene>
    <name evidence="2" type="ORF">APHMUC_0705</name>
</gene>